<dbReference type="KEGG" id="hgn:E6W36_10490"/>
<feature type="region of interest" description="Disordered" evidence="2">
    <location>
        <begin position="140"/>
        <end position="189"/>
    </location>
</feature>
<feature type="compositionally biased region" description="Low complexity" evidence="2">
    <location>
        <begin position="173"/>
        <end position="189"/>
    </location>
</feature>
<evidence type="ECO:0000256" key="1">
    <source>
        <dbReference type="SAM" id="Coils"/>
    </source>
</evidence>
<name>A0A4D7CBL3_9SPHN</name>
<evidence type="ECO:0000313" key="4">
    <source>
        <dbReference type="EMBL" id="QCI79806.1"/>
    </source>
</evidence>
<dbReference type="Proteomes" id="UP000298714">
    <property type="component" value="Chromosome"/>
</dbReference>
<protein>
    <submittedName>
        <fullName evidence="4">Uncharacterized protein</fullName>
    </submittedName>
</protein>
<feature type="chain" id="PRO_5020925806" evidence="3">
    <location>
        <begin position="21"/>
        <end position="189"/>
    </location>
</feature>
<keyword evidence="3" id="KW-0732">Signal</keyword>
<gene>
    <name evidence="4" type="ORF">E6W36_10490</name>
</gene>
<feature type="signal peptide" evidence="3">
    <location>
        <begin position="1"/>
        <end position="20"/>
    </location>
</feature>
<evidence type="ECO:0000313" key="5">
    <source>
        <dbReference type="Proteomes" id="UP000298714"/>
    </source>
</evidence>
<dbReference type="RefSeq" id="WP_222872629.1">
    <property type="nucleotide sequence ID" value="NZ_CP039704.1"/>
</dbReference>
<keyword evidence="1" id="KW-0175">Coiled coil</keyword>
<reference evidence="5" key="1">
    <citation type="submission" date="2019-04" db="EMBL/GenBank/DDBJ databases">
        <title>Complete genome sequence of Sphingomonas sp. W1-2-3.</title>
        <authorList>
            <person name="Im W.T."/>
        </authorList>
    </citation>
    <scope>NUCLEOTIDE SEQUENCE [LARGE SCALE GENOMIC DNA]</scope>
    <source>
        <strain evidence="5">W1-2-3</strain>
    </source>
</reference>
<dbReference type="EMBL" id="CP039704">
    <property type="protein sequence ID" value="QCI79806.1"/>
    <property type="molecule type" value="Genomic_DNA"/>
</dbReference>
<evidence type="ECO:0000256" key="3">
    <source>
        <dbReference type="SAM" id="SignalP"/>
    </source>
</evidence>
<organism evidence="4 5">
    <name type="scientific">Hankyongella ginsenosidimutans</name>
    <dbReference type="NCBI Taxonomy" id="1763828"/>
    <lineage>
        <taxon>Bacteria</taxon>
        <taxon>Pseudomonadati</taxon>
        <taxon>Pseudomonadota</taxon>
        <taxon>Alphaproteobacteria</taxon>
        <taxon>Sphingomonadales</taxon>
        <taxon>Sphingomonadaceae</taxon>
        <taxon>Hankyongella</taxon>
    </lineage>
</organism>
<keyword evidence="5" id="KW-1185">Reference proteome</keyword>
<sequence length="189" mass="20533">MSRIALLFLCALMLAPLAHAQSTDDATRIEKIEKDLRVLQRKVFPKGAPTYLEPETTTAAPQSAPALPDNSALLAMQERLDALEVRLQTLTGQLEQANFRLRQMEDGLARFKSDAEFRLNALEGGKPAGVATADPAVPATANAGTLDTDTAKAATPKRAQTPSRPPIWRLTTSSRPRIIPRQSRLLPVS</sequence>
<feature type="coiled-coil region" evidence="1">
    <location>
        <begin position="73"/>
        <end position="100"/>
    </location>
</feature>
<accession>A0A4D7CBL3</accession>
<dbReference type="AlphaFoldDB" id="A0A4D7CBL3"/>
<evidence type="ECO:0000256" key="2">
    <source>
        <dbReference type="SAM" id="MobiDB-lite"/>
    </source>
</evidence>
<proteinExistence type="predicted"/>